<protein>
    <recommendedName>
        <fullName evidence="3">5-carboxymethyl-2-hydroxymuconate isomerase</fullName>
    </recommendedName>
</protein>
<evidence type="ECO:0000313" key="1">
    <source>
        <dbReference type="EMBL" id="MBW4707828.1"/>
    </source>
</evidence>
<dbReference type="EMBL" id="JAHXDN010000002">
    <property type="protein sequence ID" value="MBW4707828.1"/>
    <property type="molecule type" value="Genomic_DNA"/>
</dbReference>
<organism evidence="1 2">
    <name type="scientific">Roseobacter insulae</name>
    <dbReference type="NCBI Taxonomy" id="2859783"/>
    <lineage>
        <taxon>Bacteria</taxon>
        <taxon>Pseudomonadati</taxon>
        <taxon>Pseudomonadota</taxon>
        <taxon>Alphaproteobacteria</taxon>
        <taxon>Rhodobacterales</taxon>
        <taxon>Roseobacteraceae</taxon>
        <taxon>Roseobacter</taxon>
    </lineage>
</organism>
<evidence type="ECO:0000313" key="2">
    <source>
        <dbReference type="Proteomes" id="UP001138661"/>
    </source>
</evidence>
<name>A0A9X1FVW2_9RHOB</name>
<comment type="caution">
    <text evidence="1">The sequence shown here is derived from an EMBL/GenBank/DDBJ whole genome shotgun (WGS) entry which is preliminary data.</text>
</comment>
<keyword evidence="2" id="KW-1185">Reference proteome</keyword>
<sequence>MPHAEIRYSDDLTLDAPAVLAEIEEVILRHDPEAGACKGRAYPAAFSHHTHLLLALTLLKKPHRDAAFTASLMADLEAAVKAHIPQSCFFSFRLDYSDGHYVTNRHEVA</sequence>
<evidence type="ECO:0008006" key="3">
    <source>
        <dbReference type="Google" id="ProtNLM"/>
    </source>
</evidence>
<dbReference type="RefSeq" id="WP_219501003.1">
    <property type="nucleotide sequence ID" value="NZ_JAHXDN010000002.1"/>
</dbReference>
<accession>A0A9X1FVW2</accession>
<gene>
    <name evidence="1" type="ORF">KX928_08530</name>
</gene>
<proteinExistence type="predicted"/>
<dbReference type="Proteomes" id="UP001138661">
    <property type="component" value="Unassembled WGS sequence"/>
</dbReference>
<reference evidence="1" key="1">
    <citation type="submission" date="2021-07" db="EMBL/GenBank/DDBJ databases">
        <title>Roseobacter insulae sp. nov., isolated from a tidal flat.</title>
        <authorList>
            <person name="Park S."/>
            <person name="Yoon J.-H."/>
        </authorList>
    </citation>
    <scope>NUCLEOTIDE SEQUENCE</scope>
    <source>
        <strain evidence="1">YSTF-M11</strain>
    </source>
</reference>
<dbReference type="AlphaFoldDB" id="A0A9X1FVW2"/>